<dbReference type="Proteomes" id="UP000063063">
    <property type="component" value="Chromosome 26"/>
</dbReference>
<dbReference type="KEGG" id="lpan:LPMP_261730"/>
<organism evidence="1 2">
    <name type="scientific">Leishmania panamensis</name>
    <dbReference type="NCBI Taxonomy" id="5679"/>
    <lineage>
        <taxon>Eukaryota</taxon>
        <taxon>Discoba</taxon>
        <taxon>Euglenozoa</taxon>
        <taxon>Kinetoplastea</taxon>
        <taxon>Metakinetoplastina</taxon>
        <taxon>Trypanosomatida</taxon>
        <taxon>Trypanosomatidae</taxon>
        <taxon>Leishmaniinae</taxon>
        <taxon>Leishmania</taxon>
        <taxon>Leishmania guyanensis species complex</taxon>
    </lineage>
</organism>
<gene>
    <name evidence="1" type="ORF">LPMP_261730</name>
</gene>
<proteinExistence type="predicted"/>
<protein>
    <submittedName>
        <fullName evidence="1">Uncharacterized protein</fullName>
    </submittedName>
</protein>
<dbReference type="RefSeq" id="XP_010699992.1">
    <property type="nucleotide sequence ID" value="XM_010701690.1"/>
</dbReference>
<dbReference type="GeneID" id="22576076"/>
<evidence type="ECO:0000313" key="2">
    <source>
        <dbReference type="Proteomes" id="UP000063063"/>
    </source>
</evidence>
<dbReference type="VEuPathDB" id="TriTrypDB:LPMP_261730"/>
<dbReference type="VEuPathDB" id="TriTrypDB:LPAL13_230028200"/>
<dbReference type="eggNOG" id="ENOG502SCTY">
    <property type="taxonomic scope" value="Eukaryota"/>
</dbReference>
<dbReference type="AlphaFoldDB" id="A0A088RTQ5"/>
<keyword evidence="2" id="KW-1185">Reference proteome</keyword>
<evidence type="ECO:0000313" key="1">
    <source>
        <dbReference type="EMBL" id="AIN99285.1"/>
    </source>
</evidence>
<reference evidence="1 2" key="1">
    <citation type="journal article" date="2015" name="Sci. Rep.">
        <title>The genome of Leishmania panamensis: insights into genomics of the L. (Viannia) subgenus.</title>
        <authorList>
            <person name="Llanes A."/>
            <person name="Restrepo C.M."/>
            <person name="Vecchio G.D."/>
            <person name="Anguizola F.J."/>
            <person name="Lleonart R."/>
        </authorList>
    </citation>
    <scope>NUCLEOTIDE SEQUENCE [LARGE SCALE GENOMIC DNA]</scope>
    <source>
        <strain evidence="1 2">MHOM/PA/94/PSC-1</strain>
    </source>
</reference>
<dbReference type="OrthoDB" id="262873at2759"/>
<sequence>MSASIFFTHEDRCTSPAREEVRCLRRFGSPPKAAADSTMKKGIGAPAECDAATAELFEESACEVRVKSTAHHGRCQPRCYIDASATLQAARSEPSSCARQNSAVDAEESALASATGAEMQDIPNEAAGGEPLHSGAGSKATPLFSKRPVLDVPPYGCCSDAGNVSSPTVAATTVNSIGCTEVLPTAAVTMWVPTQFTTAAGRAICVRERRLLTAESSYWKLLRFNPSREAIVALPSSLADKCDHDEGVVFGDSGEFSDAMLAAKRAAEQLPTGAAAALGGAIDQGSFEGVASATSPLTSTYVGYPWVHCSVRRRRATSCPERVVSSQLSL</sequence>
<accession>A0A088RTQ5</accession>
<name>A0A088RTQ5_LEIPA</name>
<dbReference type="EMBL" id="CP009395">
    <property type="protein sequence ID" value="AIN99285.1"/>
    <property type="molecule type" value="Genomic_DNA"/>
</dbReference>